<sequence length="187" mass="19972">MTNSRVMTFKRLVRTPLLALVLLAPTVCQANKGDTYKLTINIDGTLVANGSCQFNQGDSLTVDFGDVKLLPEGTDTMTLDGNYRKSITSAFTCTGDTAGLLQMQLASLSGSYKAYNGTDVIEIDKGMLGVELLVNGAPQASGKWFTIDQSKPPTLEAELVQISTTNSKQVTNGDTFTASATLQLSFN</sequence>
<feature type="domain" description="Fimbrial-type adhesion" evidence="2">
    <location>
        <begin position="40"/>
        <end position="186"/>
    </location>
</feature>
<keyword evidence="4" id="KW-1185">Reference proteome</keyword>
<dbReference type="SUPFAM" id="SSF49401">
    <property type="entry name" value="Bacterial adhesins"/>
    <property type="match status" value="1"/>
</dbReference>
<accession>A0AAU7J7M6</accession>
<evidence type="ECO:0000256" key="1">
    <source>
        <dbReference type="SAM" id="SignalP"/>
    </source>
</evidence>
<dbReference type="Gene3D" id="2.60.40.1090">
    <property type="entry name" value="Fimbrial-type adhesion domain"/>
    <property type="match status" value="1"/>
</dbReference>
<proteinExistence type="predicted"/>
<keyword evidence="1" id="KW-0732">Signal</keyword>
<evidence type="ECO:0000313" key="4">
    <source>
        <dbReference type="Proteomes" id="UP000323234"/>
    </source>
</evidence>
<evidence type="ECO:0000259" key="2">
    <source>
        <dbReference type="Pfam" id="PF00419"/>
    </source>
</evidence>
<protein>
    <submittedName>
        <fullName evidence="3">MrfF</fullName>
    </submittedName>
</protein>
<gene>
    <name evidence="3" type="ORF">F0320_10830</name>
</gene>
<name>A0AAU7J7M6_9ENTR</name>
<dbReference type="Proteomes" id="UP000323234">
    <property type="component" value="Chromosome"/>
</dbReference>
<dbReference type="KEGG" id="edy:F0320_10830"/>
<dbReference type="AlphaFoldDB" id="A0AAU7J7M6"/>
<feature type="signal peptide" evidence="1">
    <location>
        <begin position="1"/>
        <end position="30"/>
    </location>
</feature>
<feature type="chain" id="PRO_5043739281" evidence="1">
    <location>
        <begin position="31"/>
        <end position="187"/>
    </location>
</feature>
<dbReference type="InterPro" id="IPR036937">
    <property type="entry name" value="Adhesion_dom_fimbrial_sf"/>
</dbReference>
<dbReference type="RefSeq" id="WP_161785601.1">
    <property type="nucleotide sequence ID" value="NZ_CP126604.1"/>
</dbReference>
<dbReference type="GO" id="GO:0009289">
    <property type="term" value="C:pilus"/>
    <property type="evidence" value="ECO:0007669"/>
    <property type="project" value="InterPro"/>
</dbReference>
<dbReference type="GO" id="GO:0007155">
    <property type="term" value="P:cell adhesion"/>
    <property type="evidence" value="ECO:0007669"/>
    <property type="project" value="InterPro"/>
</dbReference>
<dbReference type="InterPro" id="IPR000259">
    <property type="entry name" value="Adhesion_dom_fimbrial"/>
</dbReference>
<dbReference type="InterPro" id="IPR008966">
    <property type="entry name" value="Adhesion_dom_sf"/>
</dbReference>
<evidence type="ECO:0000313" key="3">
    <source>
        <dbReference type="EMBL" id="XBN41842.1"/>
    </source>
</evidence>
<dbReference type="EMBL" id="CP126604">
    <property type="protein sequence ID" value="XBN41842.1"/>
    <property type="molecule type" value="Genomic_DNA"/>
</dbReference>
<organism evidence="3 4">
    <name type="scientific">Enterobacter dykesii</name>
    <dbReference type="NCBI Taxonomy" id="2797506"/>
    <lineage>
        <taxon>Bacteria</taxon>
        <taxon>Pseudomonadati</taxon>
        <taxon>Pseudomonadota</taxon>
        <taxon>Gammaproteobacteria</taxon>
        <taxon>Enterobacterales</taxon>
        <taxon>Enterobacteriaceae</taxon>
        <taxon>Enterobacter</taxon>
    </lineage>
</organism>
<dbReference type="Pfam" id="PF00419">
    <property type="entry name" value="Fimbrial"/>
    <property type="match status" value="1"/>
</dbReference>
<reference evidence="3" key="1">
    <citation type="submission" date="2023-05" db="EMBL/GenBank/DDBJ databases">
        <title>Complete genome sequence data from fresh produce 2nd batch.</title>
        <authorList>
            <person name="Stein M."/>
            <person name="Cho G.-S."/>
            <person name="Brinks E."/>
            <person name="Franz C.M.A.P."/>
        </authorList>
    </citation>
    <scope>NUCLEOTIDE SEQUENCE [LARGE SCALE GENOMIC DNA]</scope>
    <source>
        <strain evidence="3">E1</strain>
    </source>
</reference>